<dbReference type="Proteomes" id="UP000234881">
    <property type="component" value="Unassembled WGS sequence"/>
</dbReference>
<proteinExistence type="predicted"/>
<accession>A0A2N5XM55</accession>
<reference evidence="2 4" key="1">
    <citation type="submission" date="2018-01" db="EMBL/GenBank/DDBJ databases">
        <title>The draft genome sequence of Cohaesibacter sp. H1304.</title>
        <authorList>
            <person name="Wang N.-N."/>
            <person name="Du Z.-J."/>
        </authorList>
    </citation>
    <scope>NUCLEOTIDE SEQUENCE [LARGE SCALE GENOMIC DNA]</scope>
    <source>
        <strain evidence="2 4">H1304</strain>
    </source>
</reference>
<evidence type="ECO:0000313" key="4">
    <source>
        <dbReference type="Proteomes" id="UP000234881"/>
    </source>
</evidence>
<evidence type="ECO:0000313" key="2">
    <source>
        <dbReference type="EMBL" id="PLW75507.1"/>
    </source>
</evidence>
<protein>
    <submittedName>
        <fullName evidence="2">Rod-binding protein</fullName>
    </submittedName>
</protein>
<dbReference type="InterPro" id="IPR019301">
    <property type="entry name" value="Flagellar_prot_FlgJ_N"/>
</dbReference>
<name>A0A2N5XM55_9HYPH</name>
<gene>
    <name evidence="3" type="ORF">C0081_01360</name>
    <name evidence="2" type="ORF">C0081_19400</name>
</gene>
<dbReference type="RefSeq" id="WP_101531998.1">
    <property type="nucleotide sequence ID" value="NZ_PKUQ01000001.1"/>
</dbReference>
<evidence type="ECO:0000259" key="1">
    <source>
        <dbReference type="Pfam" id="PF10135"/>
    </source>
</evidence>
<dbReference type="OrthoDB" id="7889190at2"/>
<dbReference type="EMBL" id="PKUQ01000001">
    <property type="protein sequence ID" value="PLW78914.1"/>
    <property type="molecule type" value="Genomic_DNA"/>
</dbReference>
<keyword evidence="4" id="KW-1185">Reference proteome</keyword>
<sequence length="154" mass="16348">MAISIPSDLVLDVVKAADPVAQQHATIALGSSNGVRAQPSESALQNASLDDESFQQTFSSVAQPAVLSDARGSLSRYQMAPVSTPVGEKFEAMLLHQFLETMLPRESEAVFGKGTAGEIWRSMLAEQVGAQMARTKAIGLASYLKIPEQSNPAT</sequence>
<evidence type="ECO:0000313" key="3">
    <source>
        <dbReference type="EMBL" id="PLW78914.1"/>
    </source>
</evidence>
<dbReference type="AlphaFoldDB" id="A0A2N5XM55"/>
<organism evidence="2 4">
    <name type="scientific">Cohaesibacter celericrescens</name>
    <dbReference type="NCBI Taxonomy" id="2067669"/>
    <lineage>
        <taxon>Bacteria</taxon>
        <taxon>Pseudomonadati</taxon>
        <taxon>Pseudomonadota</taxon>
        <taxon>Alphaproteobacteria</taxon>
        <taxon>Hyphomicrobiales</taxon>
        <taxon>Cohaesibacteraceae</taxon>
    </lineage>
</organism>
<feature type="domain" description="Flagellar protein FlgJ N-terminal" evidence="1">
    <location>
        <begin position="107"/>
        <end position="144"/>
    </location>
</feature>
<comment type="caution">
    <text evidence="2">The sequence shown here is derived from an EMBL/GenBank/DDBJ whole genome shotgun (WGS) entry which is preliminary data.</text>
</comment>
<dbReference type="EMBL" id="PKUQ01000050">
    <property type="protein sequence ID" value="PLW75507.1"/>
    <property type="molecule type" value="Genomic_DNA"/>
</dbReference>
<dbReference type="Pfam" id="PF10135">
    <property type="entry name" value="Rod-binding"/>
    <property type="match status" value="1"/>
</dbReference>